<dbReference type="PANTHER" id="PTHR47966">
    <property type="entry name" value="BETA-SITE APP-CLEAVING ENZYME, ISOFORM A-RELATED"/>
    <property type="match status" value="1"/>
</dbReference>
<feature type="active site" evidence="3">
    <location>
        <position position="290"/>
    </location>
</feature>
<dbReference type="Pfam" id="PF00026">
    <property type="entry name" value="Asp"/>
    <property type="match status" value="1"/>
</dbReference>
<dbReference type="GeneID" id="64700724"/>
<dbReference type="PROSITE" id="PS00141">
    <property type="entry name" value="ASP_PROTEASE"/>
    <property type="match status" value="1"/>
</dbReference>
<dbReference type="EMBL" id="JABBWM010000062">
    <property type="protein sequence ID" value="KAG2098280.1"/>
    <property type="molecule type" value="Genomic_DNA"/>
</dbReference>
<dbReference type="Proteomes" id="UP000823399">
    <property type="component" value="Unassembled WGS sequence"/>
</dbReference>
<organism evidence="6 7">
    <name type="scientific">Suillus discolor</name>
    <dbReference type="NCBI Taxonomy" id="1912936"/>
    <lineage>
        <taxon>Eukaryota</taxon>
        <taxon>Fungi</taxon>
        <taxon>Dikarya</taxon>
        <taxon>Basidiomycota</taxon>
        <taxon>Agaricomycotina</taxon>
        <taxon>Agaricomycetes</taxon>
        <taxon>Agaricomycetidae</taxon>
        <taxon>Boletales</taxon>
        <taxon>Suillineae</taxon>
        <taxon>Suillaceae</taxon>
        <taxon>Suillus</taxon>
    </lineage>
</organism>
<evidence type="ECO:0000256" key="1">
    <source>
        <dbReference type="ARBA" id="ARBA00007447"/>
    </source>
</evidence>
<dbReference type="RefSeq" id="XP_041288834.1">
    <property type="nucleotide sequence ID" value="XM_041438465.1"/>
</dbReference>
<keyword evidence="4 6" id="KW-0645">Protease</keyword>
<dbReference type="Gene3D" id="2.40.70.10">
    <property type="entry name" value="Acid Proteases"/>
    <property type="match status" value="2"/>
</dbReference>
<dbReference type="GO" id="GO:0004190">
    <property type="term" value="F:aspartic-type endopeptidase activity"/>
    <property type="evidence" value="ECO:0007669"/>
    <property type="project" value="UniProtKB-KW"/>
</dbReference>
<dbReference type="PRINTS" id="PR00792">
    <property type="entry name" value="PEPSIN"/>
</dbReference>
<reference evidence="6" key="1">
    <citation type="journal article" date="2020" name="New Phytol.">
        <title>Comparative genomics reveals dynamic genome evolution in host specialist ectomycorrhizal fungi.</title>
        <authorList>
            <person name="Lofgren L.A."/>
            <person name="Nguyen N.H."/>
            <person name="Vilgalys R."/>
            <person name="Ruytinx J."/>
            <person name="Liao H.L."/>
            <person name="Branco S."/>
            <person name="Kuo A."/>
            <person name="LaButti K."/>
            <person name="Lipzen A."/>
            <person name="Andreopoulos W."/>
            <person name="Pangilinan J."/>
            <person name="Riley R."/>
            <person name="Hundley H."/>
            <person name="Na H."/>
            <person name="Barry K."/>
            <person name="Grigoriev I.V."/>
            <person name="Stajich J.E."/>
            <person name="Kennedy P.G."/>
        </authorList>
    </citation>
    <scope>NUCLEOTIDE SEQUENCE</scope>
    <source>
        <strain evidence="6">FC423</strain>
    </source>
</reference>
<keyword evidence="4" id="KW-0378">Hydrolase</keyword>
<evidence type="ECO:0000256" key="3">
    <source>
        <dbReference type="PIRSR" id="PIRSR601461-1"/>
    </source>
</evidence>
<sequence length="429" mass="45897">MDCQPHRSCNQAETSLIVMRSFSAFLFAVLIAASRSTSWASVTIPLRKLEFTGSYLQGSPHADRARAASFLETTSGPETIPATSMGYQYTVRVGVGSPATYYDLLVDTGSSNTFVGTGKKYVRTSTSVPTGQNVTVTYGTGTGFFSGIEYNDTVTLAPGFAIKNQSIGDALNSSTFEGVDGLIGLGPADLTEHTLTPDTGLIPTVMDNALKQGLIKNQIFGISFAPAPTLPDTNGVITYGGIDPAWYIGDITYTPITKTSQSSGYWGINVTQATYGAHTVIPQSTAGIVDSGTNLVRLADDFFSRYLEAIPGAYVDVNKTGLIVIPLISVGTMQPLNFTINGRVFTMDAAAQLLPMREHLNPGGARYGVINKAGANSGSGFDFILGLKFMERYYVVFDADNSRVGFAYTNHTFTRNTPVAERELRITGE</sequence>
<gene>
    <name evidence="6" type="ORF">F5147DRAFT_714368</name>
</gene>
<accession>A0A9P7F0E6</accession>
<evidence type="ECO:0000313" key="7">
    <source>
        <dbReference type="Proteomes" id="UP000823399"/>
    </source>
</evidence>
<dbReference type="InterPro" id="IPR001461">
    <property type="entry name" value="Aspartic_peptidase_A1"/>
</dbReference>
<feature type="active site" evidence="3">
    <location>
        <position position="107"/>
    </location>
</feature>
<dbReference type="InterPro" id="IPR033121">
    <property type="entry name" value="PEPTIDASE_A1"/>
</dbReference>
<comment type="caution">
    <text evidence="6">The sequence shown here is derived from an EMBL/GenBank/DDBJ whole genome shotgun (WGS) entry which is preliminary data.</text>
</comment>
<dbReference type="AlphaFoldDB" id="A0A9P7F0E6"/>
<name>A0A9P7F0E6_9AGAM</name>
<evidence type="ECO:0000256" key="2">
    <source>
        <dbReference type="ARBA" id="ARBA00022750"/>
    </source>
</evidence>
<protein>
    <submittedName>
        <fullName evidence="6">Acid protease</fullName>
    </submittedName>
</protein>
<evidence type="ECO:0000256" key="4">
    <source>
        <dbReference type="RuleBase" id="RU000454"/>
    </source>
</evidence>
<dbReference type="CDD" id="cd05471">
    <property type="entry name" value="pepsin_like"/>
    <property type="match status" value="1"/>
</dbReference>
<evidence type="ECO:0000313" key="6">
    <source>
        <dbReference type="EMBL" id="KAG2098280.1"/>
    </source>
</evidence>
<dbReference type="SUPFAM" id="SSF50630">
    <property type="entry name" value="Acid proteases"/>
    <property type="match status" value="1"/>
</dbReference>
<dbReference type="InterPro" id="IPR001969">
    <property type="entry name" value="Aspartic_peptidase_AS"/>
</dbReference>
<evidence type="ECO:0000259" key="5">
    <source>
        <dbReference type="PROSITE" id="PS51767"/>
    </source>
</evidence>
<keyword evidence="2 4" id="KW-0064">Aspartyl protease</keyword>
<dbReference type="PANTHER" id="PTHR47966:SF51">
    <property type="entry name" value="BETA-SITE APP-CLEAVING ENZYME, ISOFORM A-RELATED"/>
    <property type="match status" value="1"/>
</dbReference>
<keyword evidence="7" id="KW-1185">Reference proteome</keyword>
<dbReference type="OrthoDB" id="660550at2759"/>
<feature type="domain" description="Peptidase A1" evidence="5">
    <location>
        <begin position="89"/>
        <end position="407"/>
    </location>
</feature>
<dbReference type="InterPro" id="IPR034164">
    <property type="entry name" value="Pepsin-like_dom"/>
</dbReference>
<proteinExistence type="inferred from homology"/>
<comment type="similarity">
    <text evidence="1 4">Belongs to the peptidase A1 family.</text>
</comment>
<dbReference type="PROSITE" id="PS51767">
    <property type="entry name" value="PEPTIDASE_A1"/>
    <property type="match status" value="1"/>
</dbReference>
<dbReference type="GO" id="GO:0006508">
    <property type="term" value="P:proteolysis"/>
    <property type="evidence" value="ECO:0007669"/>
    <property type="project" value="UniProtKB-KW"/>
</dbReference>
<dbReference type="InterPro" id="IPR021109">
    <property type="entry name" value="Peptidase_aspartic_dom_sf"/>
</dbReference>